<proteinExistence type="predicted"/>
<dbReference type="Proteomes" id="UP000887565">
    <property type="component" value="Unplaced"/>
</dbReference>
<organism evidence="1 2">
    <name type="scientific">Romanomermis culicivorax</name>
    <name type="common">Nematode worm</name>
    <dbReference type="NCBI Taxonomy" id="13658"/>
    <lineage>
        <taxon>Eukaryota</taxon>
        <taxon>Metazoa</taxon>
        <taxon>Ecdysozoa</taxon>
        <taxon>Nematoda</taxon>
        <taxon>Enoplea</taxon>
        <taxon>Dorylaimia</taxon>
        <taxon>Mermithida</taxon>
        <taxon>Mermithoidea</taxon>
        <taxon>Mermithidae</taxon>
        <taxon>Romanomermis</taxon>
    </lineage>
</organism>
<evidence type="ECO:0000313" key="2">
    <source>
        <dbReference type="WBParaSite" id="nRc.2.0.1.t39521-RA"/>
    </source>
</evidence>
<accession>A0A915KL76</accession>
<keyword evidence="1" id="KW-1185">Reference proteome</keyword>
<dbReference type="WBParaSite" id="nRc.2.0.1.t39521-RA">
    <property type="protein sequence ID" value="nRc.2.0.1.t39521-RA"/>
    <property type="gene ID" value="nRc.2.0.1.g39521"/>
</dbReference>
<name>A0A915KL76_ROMCU</name>
<protein>
    <submittedName>
        <fullName evidence="2">Uncharacterized protein</fullName>
    </submittedName>
</protein>
<sequence>MKFDHQIAETPALTPLYSLPNHHEWMNAVHGTMPREHPSDSKDHQKRIQWVSALKRDQL</sequence>
<evidence type="ECO:0000313" key="1">
    <source>
        <dbReference type="Proteomes" id="UP000887565"/>
    </source>
</evidence>
<dbReference type="AlphaFoldDB" id="A0A915KL76"/>
<reference evidence="2" key="1">
    <citation type="submission" date="2022-11" db="UniProtKB">
        <authorList>
            <consortium name="WormBaseParasite"/>
        </authorList>
    </citation>
    <scope>IDENTIFICATION</scope>
</reference>